<dbReference type="GO" id="GO:0009307">
    <property type="term" value="P:DNA restriction-modification system"/>
    <property type="evidence" value="ECO:0007669"/>
    <property type="project" value="InterPro"/>
</dbReference>
<keyword evidence="1" id="KW-0472">Membrane</keyword>
<dbReference type="InterPro" id="IPR011856">
    <property type="entry name" value="tRNA_endonuc-like_dom_sf"/>
</dbReference>
<dbReference type="PANTHER" id="PTHR30015:SF6">
    <property type="entry name" value="SLL1429 PROTEIN"/>
    <property type="match status" value="1"/>
</dbReference>
<dbReference type="SUPFAM" id="SSF52980">
    <property type="entry name" value="Restriction endonuclease-like"/>
    <property type="match status" value="1"/>
</dbReference>
<reference evidence="3" key="1">
    <citation type="journal article" date="2016" name="Int. J. Mol. Sci.">
        <title>Comparative genomics of the extreme acidophile Acidithiobacillus thiooxidans reveals intraspecific divergence and niche adaptation.</title>
        <authorList>
            <person name="Zhang X."/>
            <person name="Feng X."/>
            <person name="Tao J."/>
            <person name="Ma L."/>
            <person name="Xiao Y."/>
            <person name="Liang Y."/>
            <person name="Liu X."/>
            <person name="Yin H."/>
        </authorList>
    </citation>
    <scope>NUCLEOTIDE SEQUENCE [LARGE SCALE GENOMIC DNA]</scope>
    <source>
        <strain evidence="3">DXS-W</strain>
    </source>
</reference>
<dbReference type="InterPro" id="IPR052906">
    <property type="entry name" value="Type_IV_Methyl-Rstrct_Enzyme"/>
</dbReference>
<evidence type="ECO:0000313" key="4">
    <source>
        <dbReference type="Proteomes" id="UP000095008"/>
    </source>
</evidence>
<evidence type="ECO:0000313" key="3">
    <source>
        <dbReference type="EMBL" id="OCX68673.1"/>
    </source>
</evidence>
<feature type="domain" description="Restriction endonuclease type IV Mrr" evidence="2">
    <location>
        <begin position="112"/>
        <end position="212"/>
    </location>
</feature>
<evidence type="ECO:0000259" key="2">
    <source>
        <dbReference type="Pfam" id="PF04471"/>
    </source>
</evidence>
<dbReference type="GO" id="GO:0015666">
    <property type="term" value="F:restriction endodeoxyribonuclease activity"/>
    <property type="evidence" value="ECO:0007669"/>
    <property type="project" value="TreeGrafter"/>
</dbReference>
<dbReference type="Gene3D" id="3.40.1350.10">
    <property type="match status" value="1"/>
</dbReference>
<dbReference type="Pfam" id="PF04471">
    <property type="entry name" value="Mrr_cat"/>
    <property type="match status" value="1"/>
</dbReference>
<keyword evidence="1" id="KW-0812">Transmembrane</keyword>
<sequence>MNENERWPKAIRVPEKIETKTPQKNTPPDNANIDKLKKTINFYDLWFFIFIVIMVSSFTLINYVVTDFEKELCSAFVLIGVFGSLVTWINGNELKRKIKRQQLLRAGANNVSSLTPIQFEKYCGILLNDNGWRVEYTAITGDYGADIIATKNGVRMVVQCKHYTGNVGVSAVQEVFSAMSYYHANKSCVVASRGGFTKAAQSLAVRTGVKVIGPSDLK</sequence>
<feature type="transmembrane region" description="Helical" evidence="1">
    <location>
        <begin position="45"/>
        <end position="66"/>
    </location>
</feature>
<proteinExistence type="predicted"/>
<dbReference type="OrthoDB" id="9797274at2"/>
<dbReference type="Proteomes" id="UP000095008">
    <property type="component" value="Unassembled WGS sequence"/>
</dbReference>
<gene>
    <name evidence="3" type="ORF">A6M23_17410</name>
</gene>
<dbReference type="PANTHER" id="PTHR30015">
    <property type="entry name" value="MRR RESTRICTION SYSTEM PROTEIN"/>
    <property type="match status" value="1"/>
</dbReference>
<dbReference type="InterPro" id="IPR007560">
    <property type="entry name" value="Restrct_endonuc_IV_Mrr"/>
</dbReference>
<keyword evidence="1" id="KW-1133">Transmembrane helix</keyword>
<dbReference type="AlphaFoldDB" id="A0A1C2J7Z6"/>
<keyword evidence="4" id="KW-1185">Reference proteome</keyword>
<evidence type="ECO:0000256" key="1">
    <source>
        <dbReference type="SAM" id="Phobius"/>
    </source>
</evidence>
<dbReference type="InterPro" id="IPR011335">
    <property type="entry name" value="Restrct_endonuc-II-like"/>
</dbReference>
<dbReference type="GO" id="GO:0003677">
    <property type="term" value="F:DNA binding"/>
    <property type="evidence" value="ECO:0007669"/>
    <property type="project" value="InterPro"/>
</dbReference>
<dbReference type="EMBL" id="LWRY01000255">
    <property type="protein sequence ID" value="OCX68673.1"/>
    <property type="molecule type" value="Genomic_DNA"/>
</dbReference>
<organism evidence="3 4">
    <name type="scientific">Acidithiobacillus thiooxidans</name>
    <name type="common">Thiobacillus thiooxidans</name>
    <dbReference type="NCBI Taxonomy" id="930"/>
    <lineage>
        <taxon>Bacteria</taxon>
        <taxon>Pseudomonadati</taxon>
        <taxon>Pseudomonadota</taxon>
        <taxon>Acidithiobacillia</taxon>
        <taxon>Acidithiobacillales</taxon>
        <taxon>Acidithiobacillaceae</taxon>
        <taxon>Acidithiobacillus</taxon>
    </lineage>
</organism>
<feature type="transmembrane region" description="Helical" evidence="1">
    <location>
        <begin position="72"/>
        <end position="91"/>
    </location>
</feature>
<name>A0A1C2J7Z6_ACITH</name>
<dbReference type="RefSeq" id="WP_065974142.1">
    <property type="nucleotide sequence ID" value="NZ_LWRY01000255.1"/>
</dbReference>
<accession>A0A1C2J7Z6</accession>
<protein>
    <recommendedName>
        <fullName evidence="2">Restriction endonuclease type IV Mrr domain-containing protein</fullName>
    </recommendedName>
</protein>
<comment type="caution">
    <text evidence="3">The sequence shown here is derived from an EMBL/GenBank/DDBJ whole genome shotgun (WGS) entry which is preliminary data.</text>
</comment>